<keyword evidence="1" id="KW-0732">Signal</keyword>
<evidence type="ECO:0000313" key="2">
    <source>
        <dbReference type="EMBL" id="ETN45660.1"/>
    </source>
</evidence>
<organism evidence="2 3">
    <name type="scientific">Cyphellophora europaea (strain CBS 101466)</name>
    <name type="common">Phialophora europaea</name>
    <dbReference type="NCBI Taxonomy" id="1220924"/>
    <lineage>
        <taxon>Eukaryota</taxon>
        <taxon>Fungi</taxon>
        <taxon>Dikarya</taxon>
        <taxon>Ascomycota</taxon>
        <taxon>Pezizomycotina</taxon>
        <taxon>Eurotiomycetes</taxon>
        <taxon>Chaetothyriomycetidae</taxon>
        <taxon>Chaetothyriales</taxon>
        <taxon>Cyphellophoraceae</taxon>
        <taxon>Cyphellophora</taxon>
    </lineage>
</organism>
<dbReference type="AlphaFoldDB" id="W2SAJ9"/>
<dbReference type="GeneID" id="19976832"/>
<evidence type="ECO:0008006" key="4">
    <source>
        <dbReference type="Google" id="ProtNLM"/>
    </source>
</evidence>
<name>W2SAJ9_CYPE1</name>
<dbReference type="OrthoDB" id="2884638at2759"/>
<evidence type="ECO:0000256" key="1">
    <source>
        <dbReference type="SAM" id="SignalP"/>
    </source>
</evidence>
<feature type="chain" id="PRO_5004824269" description="DUF4185 domain-containing protein" evidence="1">
    <location>
        <begin position="21"/>
        <end position="447"/>
    </location>
</feature>
<sequence length="447" mass="48231">MYPVLFCTFLLSFYTSFAIARPLDLDGNGIPDWCNFNKDGTAHCLRPDGTWTVFPPSASTASLKPVSTVTGIAPTATLGAPTTTASSYATPAASKTTPVAGNLPTGALPPSGQQWKADNGSKWHIEYVGDIRYTGDLATKNLMGDKCRSSKLGGKVIWNCGDMMCTPDYTVCGFAMGPAFYGTDDVMTINTDGVTHVNNNDFLQAWAGDAQPQKPQTSWGMDTSNVAAINDTHGVAYARQIWRGAPDGSFNDQGNVVAAITLGDTQPVATRMGPLLTGPDVVEMGLLAIMRDGDYIYIYSMGGPSKITVSRVHASDDVFDSTKYESLEYGSATEWSAGIPGKTDDKYGMTTANPGGQFGCSVYGSAFYNNYLKKYTIICNVYMSFTNMYTSDTPYGPWSVEYPLLSGWNGYGSHAHPEYSPGGSHKEIYFSQGPNQKFNMFKVTFGY</sequence>
<dbReference type="VEuPathDB" id="FungiDB:HMPREF1541_09493"/>
<keyword evidence="3" id="KW-1185">Reference proteome</keyword>
<feature type="signal peptide" evidence="1">
    <location>
        <begin position="1"/>
        <end position="20"/>
    </location>
</feature>
<accession>W2SAJ9</accession>
<evidence type="ECO:0000313" key="3">
    <source>
        <dbReference type="Proteomes" id="UP000030752"/>
    </source>
</evidence>
<dbReference type="RefSeq" id="XP_008712388.1">
    <property type="nucleotide sequence ID" value="XM_008714166.1"/>
</dbReference>
<dbReference type="HOGENOM" id="CLU_039194_0_0_1"/>
<gene>
    <name evidence="2" type="ORF">HMPREF1541_09493</name>
</gene>
<protein>
    <recommendedName>
        <fullName evidence="4">DUF4185 domain-containing protein</fullName>
    </recommendedName>
</protein>
<dbReference type="EMBL" id="KB822712">
    <property type="protein sequence ID" value="ETN45660.1"/>
    <property type="molecule type" value="Genomic_DNA"/>
</dbReference>
<proteinExistence type="predicted"/>
<dbReference type="Proteomes" id="UP000030752">
    <property type="component" value="Unassembled WGS sequence"/>
</dbReference>
<dbReference type="InParanoid" id="W2SAJ9"/>
<reference evidence="2 3" key="1">
    <citation type="submission" date="2013-03" db="EMBL/GenBank/DDBJ databases">
        <title>The Genome Sequence of Phialophora europaea CBS 101466.</title>
        <authorList>
            <consortium name="The Broad Institute Genomics Platform"/>
            <person name="Cuomo C."/>
            <person name="de Hoog S."/>
            <person name="Gorbushina A."/>
            <person name="Walker B."/>
            <person name="Young S.K."/>
            <person name="Zeng Q."/>
            <person name="Gargeya S."/>
            <person name="Fitzgerald M."/>
            <person name="Haas B."/>
            <person name="Abouelleil A."/>
            <person name="Allen A.W."/>
            <person name="Alvarado L."/>
            <person name="Arachchi H.M."/>
            <person name="Berlin A.M."/>
            <person name="Chapman S.B."/>
            <person name="Gainer-Dewar J."/>
            <person name="Goldberg J."/>
            <person name="Griggs A."/>
            <person name="Gujja S."/>
            <person name="Hansen M."/>
            <person name="Howarth C."/>
            <person name="Imamovic A."/>
            <person name="Ireland A."/>
            <person name="Larimer J."/>
            <person name="McCowan C."/>
            <person name="Murphy C."/>
            <person name="Pearson M."/>
            <person name="Poon T.W."/>
            <person name="Priest M."/>
            <person name="Roberts A."/>
            <person name="Saif S."/>
            <person name="Shea T."/>
            <person name="Sisk P."/>
            <person name="Sykes S."/>
            <person name="Wortman J."/>
            <person name="Nusbaum C."/>
            <person name="Birren B."/>
        </authorList>
    </citation>
    <scope>NUCLEOTIDE SEQUENCE [LARGE SCALE GENOMIC DNA]</scope>
    <source>
        <strain evidence="2 3">CBS 101466</strain>
    </source>
</reference>